<evidence type="ECO:0000313" key="2">
    <source>
        <dbReference type="Proteomes" id="UP000521943"/>
    </source>
</evidence>
<comment type="caution">
    <text evidence="1">The sequence shown here is derived from an EMBL/GenBank/DDBJ whole genome shotgun (WGS) entry which is preliminary data.</text>
</comment>
<reference evidence="1 2" key="1">
    <citation type="submission" date="2020-07" db="EMBL/GenBank/DDBJ databases">
        <title>Comparative genomics of pyrophilous fungi reveals a link between fire events and developmental genes.</title>
        <authorList>
            <consortium name="DOE Joint Genome Institute"/>
            <person name="Steindorff A.S."/>
            <person name="Carver A."/>
            <person name="Calhoun S."/>
            <person name="Stillman K."/>
            <person name="Liu H."/>
            <person name="Lipzen A."/>
            <person name="Pangilinan J."/>
            <person name="Labutti K."/>
            <person name="Bruns T.D."/>
            <person name="Grigoriev I.V."/>
        </authorList>
    </citation>
    <scope>NUCLEOTIDE SEQUENCE [LARGE SCALE GENOMIC DNA]</scope>
    <source>
        <strain evidence="1 2">CBS 144469</strain>
    </source>
</reference>
<proteinExistence type="predicted"/>
<organism evidence="1 2">
    <name type="scientific">Ephemerocybe angulata</name>
    <dbReference type="NCBI Taxonomy" id="980116"/>
    <lineage>
        <taxon>Eukaryota</taxon>
        <taxon>Fungi</taxon>
        <taxon>Dikarya</taxon>
        <taxon>Basidiomycota</taxon>
        <taxon>Agaricomycotina</taxon>
        <taxon>Agaricomycetes</taxon>
        <taxon>Agaricomycetidae</taxon>
        <taxon>Agaricales</taxon>
        <taxon>Agaricineae</taxon>
        <taxon>Psathyrellaceae</taxon>
        <taxon>Ephemerocybe</taxon>
    </lineage>
</organism>
<feature type="non-terminal residue" evidence="1">
    <location>
        <position position="1"/>
    </location>
</feature>
<evidence type="ECO:0000313" key="1">
    <source>
        <dbReference type="EMBL" id="KAF6748009.1"/>
    </source>
</evidence>
<dbReference type="AlphaFoldDB" id="A0A8H6LZR0"/>
<dbReference type="OrthoDB" id="3050185at2759"/>
<accession>A0A8H6LZR0</accession>
<keyword evidence="2" id="KW-1185">Reference proteome</keyword>
<dbReference type="Proteomes" id="UP000521943">
    <property type="component" value="Unassembled WGS sequence"/>
</dbReference>
<gene>
    <name evidence="1" type="ORF">DFP72DRAFT_763059</name>
</gene>
<dbReference type="EMBL" id="JACGCI010000075">
    <property type="protein sequence ID" value="KAF6748009.1"/>
    <property type="molecule type" value="Genomic_DNA"/>
</dbReference>
<name>A0A8H6LZR0_9AGAR</name>
<protein>
    <submittedName>
        <fullName evidence="1">Uncharacterized protein</fullName>
    </submittedName>
</protein>
<feature type="non-terminal residue" evidence="1">
    <location>
        <position position="93"/>
    </location>
</feature>
<sequence length="93" mass="10949">TQRYVPVPIGPAIPRRNPDNAEGYARYSRLMLILFKPWRSIADLRQSDTQAWAEALEIFLGICDPFSKERMRNMQVLHECKDSRDDHFARRSK</sequence>